<evidence type="ECO:0000313" key="1">
    <source>
        <dbReference type="EMBL" id="EMS49863.1"/>
    </source>
</evidence>
<sequence length="288" mass="30125">MASLHRTSPPPAFNLSPWSAAILPCSTLAFLPPAGPPTTPSTSVASPAGDASQVLLAGACRHRSAGGIHVFHLCCRPFCRCRAPPRARHNEGGVVAPTSWEPSTFQIPRGAMPVLLTGVLASRVPAGIAADWIHLDLGPSIPALPDALGGCSASCRGKVVTGVWGEIHGRPTAAGRDSDGASCRFHLDGVVFILRSCDVLGVLSGVLCLVMPFDYADGTQCHGLVLARRCSSSTRGAPLCDVLGVLCGVLCLVMPFNYTGGAQVSWRRLGPSWLPGTFRLRQRCSVMV</sequence>
<dbReference type="EMBL" id="KD238400">
    <property type="protein sequence ID" value="EMS49863.1"/>
    <property type="molecule type" value="Genomic_DNA"/>
</dbReference>
<gene>
    <name evidence="1" type="ORF">TRIUR3_14843</name>
</gene>
<reference evidence="1" key="1">
    <citation type="journal article" date="2013" name="Nature">
        <title>Draft genome of the wheat A-genome progenitor Triticum urartu.</title>
        <authorList>
            <person name="Ling H.Q."/>
            <person name="Zhao S."/>
            <person name="Liu D."/>
            <person name="Wang J."/>
            <person name="Sun H."/>
            <person name="Zhang C."/>
            <person name="Fan H."/>
            <person name="Li D."/>
            <person name="Dong L."/>
            <person name="Tao Y."/>
            <person name="Gao C."/>
            <person name="Wu H."/>
            <person name="Li Y."/>
            <person name="Cui Y."/>
            <person name="Guo X."/>
            <person name="Zheng S."/>
            <person name="Wang B."/>
            <person name="Yu K."/>
            <person name="Liang Q."/>
            <person name="Yang W."/>
            <person name="Lou X."/>
            <person name="Chen J."/>
            <person name="Feng M."/>
            <person name="Jian J."/>
            <person name="Zhang X."/>
            <person name="Luo G."/>
            <person name="Jiang Y."/>
            <person name="Liu J."/>
            <person name="Wang Z."/>
            <person name="Sha Y."/>
            <person name="Zhang B."/>
            <person name="Wu H."/>
            <person name="Tang D."/>
            <person name="Shen Q."/>
            <person name="Xue P."/>
            <person name="Zou S."/>
            <person name="Wang X."/>
            <person name="Liu X."/>
            <person name="Wang F."/>
            <person name="Yang Y."/>
            <person name="An X."/>
            <person name="Dong Z."/>
            <person name="Zhang K."/>
            <person name="Zhang X."/>
            <person name="Luo M.C."/>
            <person name="Dvorak J."/>
            <person name="Tong Y."/>
            <person name="Wang J."/>
            <person name="Yang H."/>
            <person name="Li Z."/>
            <person name="Wang D."/>
            <person name="Zhang A."/>
            <person name="Wang J."/>
        </authorList>
    </citation>
    <scope>NUCLEOTIDE SEQUENCE</scope>
</reference>
<accession>M7YHH3</accession>
<name>M7YHH3_TRIUA</name>
<organism evidence="1">
    <name type="scientific">Triticum urartu</name>
    <name type="common">Red wild einkorn</name>
    <name type="synonym">Crithodium urartu</name>
    <dbReference type="NCBI Taxonomy" id="4572"/>
    <lineage>
        <taxon>Eukaryota</taxon>
        <taxon>Viridiplantae</taxon>
        <taxon>Streptophyta</taxon>
        <taxon>Embryophyta</taxon>
        <taxon>Tracheophyta</taxon>
        <taxon>Spermatophyta</taxon>
        <taxon>Magnoliopsida</taxon>
        <taxon>Liliopsida</taxon>
        <taxon>Poales</taxon>
        <taxon>Poaceae</taxon>
        <taxon>BOP clade</taxon>
        <taxon>Pooideae</taxon>
        <taxon>Triticodae</taxon>
        <taxon>Triticeae</taxon>
        <taxon>Triticinae</taxon>
        <taxon>Triticum</taxon>
    </lineage>
</organism>
<proteinExistence type="predicted"/>
<dbReference type="AlphaFoldDB" id="M7YHH3"/>
<protein>
    <submittedName>
        <fullName evidence="1">Uncharacterized protein</fullName>
    </submittedName>
</protein>